<comment type="caution">
    <text evidence="1">The sequence shown here is derived from an EMBL/GenBank/DDBJ whole genome shotgun (WGS) entry which is preliminary data.</text>
</comment>
<keyword evidence="2" id="KW-1185">Reference proteome</keyword>
<proteinExistence type="predicted"/>
<organism evidence="1 2">
    <name type="scientific">Halalkalicoccus paucihalophilus</name>
    <dbReference type="NCBI Taxonomy" id="1008153"/>
    <lineage>
        <taxon>Archaea</taxon>
        <taxon>Methanobacteriati</taxon>
        <taxon>Methanobacteriota</taxon>
        <taxon>Stenosarchaea group</taxon>
        <taxon>Halobacteria</taxon>
        <taxon>Halobacteriales</taxon>
        <taxon>Halococcaceae</taxon>
        <taxon>Halalkalicoccus</taxon>
    </lineage>
</organism>
<gene>
    <name evidence="1" type="ORF">HAPAU_31150</name>
</gene>
<name>A0A151AAU2_9EURY</name>
<dbReference type="EMBL" id="LTAZ01000012">
    <property type="protein sequence ID" value="KYH24739.1"/>
    <property type="molecule type" value="Genomic_DNA"/>
</dbReference>
<protein>
    <submittedName>
        <fullName evidence="1">Uncharacterized protein</fullName>
    </submittedName>
</protein>
<reference evidence="1 2" key="1">
    <citation type="submission" date="2016-02" db="EMBL/GenBank/DDBJ databases">
        <title>Genome sequence of Halalkalicoccus paucihalophilus DSM 24557.</title>
        <authorList>
            <person name="Poehlein A."/>
            <person name="Daniel R."/>
        </authorList>
    </citation>
    <scope>NUCLEOTIDE SEQUENCE [LARGE SCALE GENOMIC DNA]</scope>
    <source>
        <strain evidence="1 2">DSM 24557</strain>
    </source>
</reference>
<dbReference type="Proteomes" id="UP000075321">
    <property type="component" value="Unassembled WGS sequence"/>
</dbReference>
<sequence>MVTVTVTTKFHNPSLSRRKEWQLATQLYRDTKQFCIDGWENGDFGKWVNHTRANILENAPRFRAHGNL</sequence>
<evidence type="ECO:0000313" key="1">
    <source>
        <dbReference type="EMBL" id="KYH24739.1"/>
    </source>
</evidence>
<dbReference type="AlphaFoldDB" id="A0A151AAU2"/>
<dbReference type="PATRIC" id="fig|1008153.3.peg.3246"/>
<accession>A0A151AAU2</accession>
<evidence type="ECO:0000313" key="2">
    <source>
        <dbReference type="Proteomes" id="UP000075321"/>
    </source>
</evidence>